<dbReference type="Pfam" id="PF02777">
    <property type="entry name" value="Sod_Fe_C"/>
    <property type="match status" value="1"/>
</dbReference>
<evidence type="ECO:0000256" key="1">
    <source>
        <dbReference type="ARBA" id="ARBA00008714"/>
    </source>
</evidence>
<dbReference type="PANTHER" id="PTHR42769:SF3">
    <property type="entry name" value="SUPEROXIDE DISMUTASE [FE] 2, CHLOROPLASTIC"/>
    <property type="match status" value="1"/>
</dbReference>
<dbReference type="EC" id="1.15.1.1" evidence="2 5"/>
<dbReference type="EMBL" id="JAPZVM010000008">
    <property type="protein sequence ID" value="MCZ8373026.1"/>
    <property type="molecule type" value="Genomic_DNA"/>
</dbReference>
<evidence type="ECO:0000256" key="3">
    <source>
        <dbReference type="ARBA" id="ARBA00022723"/>
    </source>
</evidence>
<protein>
    <recommendedName>
        <fullName evidence="2 5">Superoxide dismutase</fullName>
        <ecNumber evidence="2 5">1.15.1.1</ecNumber>
    </recommendedName>
</protein>
<dbReference type="Gene3D" id="1.10.287.990">
    <property type="entry name" value="Fe,Mn superoxide dismutase (SOD) domain"/>
    <property type="match status" value="1"/>
</dbReference>
<dbReference type="InterPro" id="IPR019833">
    <property type="entry name" value="Mn/Fe_SOD_BS"/>
</dbReference>
<sequence>MTHTMPELPYLMEALAPHMSKETLDYHYGKHLQTYVDNLNKLIPGTPYENSTLEEMVCKAEGPVFNNAAQAWNHTFFFQSLTPAQTDIPASLADLLTRDFGSVEAFKEAFSKAAVGLFGSGWVWLVADAEGKLSIKAESNAGNPLRQGLKPVLVIDVWEHAYYIDYRNRRAAFVEAFWHLVDWGKVAARC</sequence>
<dbReference type="InterPro" id="IPR036324">
    <property type="entry name" value="Mn/Fe_SOD_N_sf"/>
</dbReference>
<evidence type="ECO:0000256" key="4">
    <source>
        <dbReference type="ARBA" id="ARBA00023002"/>
    </source>
</evidence>
<feature type="domain" description="Manganese/iron superoxide dismutase N-terminal" evidence="6">
    <location>
        <begin position="2"/>
        <end position="81"/>
    </location>
</feature>
<evidence type="ECO:0000259" key="7">
    <source>
        <dbReference type="Pfam" id="PF02777"/>
    </source>
</evidence>
<evidence type="ECO:0000313" key="8">
    <source>
        <dbReference type="EMBL" id="MCZ8373026.1"/>
    </source>
</evidence>
<dbReference type="InterPro" id="IPR001189">
    <property type="entry name" value="Mn/Fe_SOD"/>
</dbReference>
<dbReference type="Pfam" id="PF00081">
    <property type="entry name" value="Sod_Fe_N"/>
    <property type="match status" value="1"/>
</dbReference>
<keyword evidence="3 5" id="KW-0479">Metal-binding</keyword>
<dbReference type="InterPro" id="IPR036314">
    <property type="entry name" value="SOD_C_sf"/>
</dbReference>
<dbReference type="SUPFAM" id="SSF46609">
    <property type="entry name" value="Fe,Mn superoxide dismutase (SOD), N-terminal domain"/>
    <property type="match status" value="1"/>
</dbReference>
<keyword evidence="4 5" id="KW-0560">Oxidoreductase</keyword>
<comment type="caution">
    <text evidence="8">The sequence shown here is derived from an EMBL/GenBank/DDBJ whole genome shotgun (WGS) entry which is preliminary data.</text>
</comment>
<comment type="function">
    <text evidence="5">Destroys radicals which are normally produced within the cells and which are toxic to biological systems.</text>
</comment>
<comment type="similarity">
    <text evidence="1 5">Belongs to the iron/manganese superoxide dismutase family.</text>
</comment>
<dbReference type="InterPro" id="IPR019832">
    <property type="entry name" value="Mn/Fe_SOD_C"/>
</dbReference>
<proteinExistence type="inferred from homology"/>
<dbReference type="PANTHER" id="PTHR42769">
    <property type="entry name" value="SUPEROXIDE DISMUTASE"/>
    <property type="match status" value="1"/>
</dbReference>
<accession>A0ABT4PIZ2</accession>
<keyword evidence="9" id="KW-1185">Reference proteome</keyword>
<dbReference type="InterPro" id="IPR019831">
    <property type="entry name" value="Mn/Fe_SOD_N"/>
</dbReference>
<organism evidence="8 9">
    <name type="scientific">Phocaeicola acetigenes</name>
    <dbReference type="NCBI Taxonomy" id="3016083"/>
    <lineage>
        <taxon>Bacteria</taxon>
        <taxon>Pseudomonadati</taxon>
        <taxon>Bacteroidota</taxon>
        <taxon>Bacteroidia</taxon>
        <taxon>Bacteroidales</taxon>
        <taxon>Bacteroidaceae</taxon>
        <taxon>Phocaeicola</taxon>
    </lineage>
</organism>
<dbReference type="Gene3D" id="3.55.40.20">
    <property type="entry name" value="Iron/manganese superoxide dismutase, C-terminal domain"/>
    <property type="match status" value="1"/>
</dbReference>
<dbReference type="PROSITE" id="PS00088">
    <property type="entry name" value="SOD_MN"/>
    <property type="match status" value="1"/>
</dbReference>
<dbReference type="PRINTS" id="PR01703">
    <property type="entry name" value="MNSODISMTASE"/>
</dbReference>
<comment type="catalytic activity">
    <reaction evidence="5">
        <text>2 superoxide + 2 H(+) = H2O2 + O2</text>
        <dbReference type="Rhea" id="RHEA:20696"/>
        <dbReference type="ChEBI" id="CHEBI:15378"/>
        <dbReference type="ChEBI" id="CHEBI:15379"/>
        <dbReference type="ChEBI" id="CHEBI:16240"/>
        <dbReference type="ChEBI" id="CHEBI:18421"/>
        <dbReference type="EC" id="1.15.1.1"/>
    </reaction>
</comment>
<reference evidence="8" key="1">
    <citation type="submission" date="2022-12" db="EMBL/GenBank/DDBJ databases">
        <title>Phocaeicola acetigenes sp. nov., isolated feces from a healthy human.</title>
        <authorList>
            <person name="Do H."/>
            <person name="Ha Y.B."/>
            <person name="Kim J.-S."/>
            <person name="Suh M.K."/>
            <person name="Kim H.S."/>
            <person name="Lee J.-S."/>
        </authorList>
    </citation>
    <scope>NUCLEOTIDE SEQUENCE</scope>
    <source>
        <strain evidence="8">KGMB11183</strain>
    </source>
</reference>
<dbReference type="RefSeq" id="WP_269878326.1">
    <property type="nucleotide sequence ID" value="NZ_JAPZVM010000008.1"/>
</dbReference>
<evidence type="ECO:0000259" key="6">
    <source>
        <dbReference type="Pfam" id="PF00081"/>
    </source>
</evidence>
<gene>
    <name evidence="8" type="ORF">O6P32_09960</name>
</gene>
<feature type="domain" description="Manganese/iron superoxide dismutase C-terminal" evidence="7">
    <location>
        <begin position="91"/>
        <end position="189"/>
    </location>
</feature>
<name>A0ABT4PIZ2_9BACT</name>
<dbReference type="PIRSF" id="PIRSF000349">
    <property type="entry name" value="SODismutase"/>
    <property type="match status" value="1"/>
</dbReference>
<evidence type="ECO:0000313" key="9">
    <source>
        <dbReference type="Proteomes" id="UP001141933"/>
    </source>
</evidence>
<evidence type="ECO:0000256" key="2">
    <source>
        <dbReference type="ARBA" id="ARBA00012682"/>
    </source>
</evidence>
<evidence type="ECO:0000256" key="5">
    <source>
        <dbReference type="RuleBase" id="RU000414"/>
    </source>
</evidence>
<dbReference type="Proteomes" id="UP001141933">
    <property type="component" value="Unassembled WGS sequence"/>
</dbReference>
<dbReference type="SUPFAM" id="SSF54719">
    <property type="entry name" value="Fe,Mn superoxide dismutase (SOD), C-terminal domain"/>
    <property type="match status" value="1"/>
</dbReference>